<dbReference type="EC" id="2.3.1.180" evidence="5"/>
<comment type="caution">
    <text evidence="5">The sequence shown here is derived from an EMBL/GenBank/DDBJ whole genome shotgun (WGS) entry which is preliminary data.</text>
</comment>
<dbReference type="GO" id="GO:0033818">
    <property type="term" value="F:beta-ketoacyl-acyl-carrier-protein synthase III activity"/>
    <property type="evidence" value="ECO:0007669"/>
    <property type="project" value="UniProtKB-EC"/>
</dbReference>
<dbReference type="Pfam" id="PF08541">
    <property type="entry name" value="ACP_syn_III_C"/>
    <property type="match status" value="1"/>
</dbReference>
<proteinExistence type="predicted"/>
<dbReference type="InterPro" id="IPR013751">
    <property type="entry name" value="ACP_syn_III_N"/>
</dbReference>
<dbReference type="InterPro" id="IPR016039">
    <property type="entry name" value="Thiolase-like"/>
</dbReference>
<reference evidence="5" key="1">
    <citation type="submission" date="2019-03" db="EMBL/GenBank/DDBJ databases">
        <title>Single cell metagenomics reveals metabolic interactions within the superorganism composed of flagellate Streblomastix strix and complex community of Bacteroidetes bacteria on its surface.</title>
        <authorList>
            <person name="Treitli S.C."/>
            <person name="Kolisko M."/>
            <person name="Husnik F."/>
            <person name="Keeling P."/>
            <person name="Hampl V."/>
        </authorList>
    </citation>
    <scope>NUCLEOTIDE SEQUENCE</scope>
    <source>
        <strain evidence="5">STM</strain>
    </source>
</reference>
<evidence type="ECO:0000256" key="1">
    <source>
        <dbReference type="ARBA" id="ARBA00022679"/>
    </source>
</evidence>
<feature type="domain" description="Beta-ketoacyl-[acyl-carrier-protein] synthase III N-terminal" evidence="4">
    <location>
        <begin position="113"/>
        <end position="189"/>
    </location>
</feature>
<keyword evidence="2 5" id="KW-0012">Acyltransferase</keyword>
<dbReference type="AlphaFoldDB" id="A0A5J4R8X9"/>
<dbReference type="PANTHER" id="PTHR34069">
    <property type="entry name" value="3-OXOACYL-[ACYL-CARRIER-PROTEIN] SYNTHASE 3"/>
    <property type="match status" value="1"/>
</dbReference>
<evidence type="ECO:0000313" key="5">
    <source>
        <dbReference type="EMBL" id="KAA6330055.1"/>
    </source>
</evidence>
<dbReference type="SUPFAM" id="SSF53901">
    <property type="entry name" value="Thiolase-like"/>
    <property type="match status" value="1"/>
</dbReference>
<dbReference type="Pfam" id="PF08545">
    <property type="entry name" value="ACP_syn_III"/>
    <property type="match status" value="1"/>
</dbReference>
<dbReference type="CDD" id="cd00830">
    <property type="entry name" value="KAS_III"/>
    <property type="match status" value="1"/>
</dbReference>
<evidence type="ECO:0000259" key="3">
    <source>
        <dbReference type="Pfam" id="PF08541"/>
    </source>
</evidence>
<dbReference type="GO" id="GO:0004315">
    <property type="term" value="F:3-oxoacyl-[acyl-carrier-protein] synthase activity"/>
    <property type="evidence" value="ECO:0007669"/>
    <property type="project" value="InterPro"/>
</dbReference>
<dbReference type="Gene3D" id="3.40.47.10">
    <property type="match status" value="1"/>
</dbReference>
<evidence type="ECO:0000259" key="4">
    <source>
        <dbReference type="Pfam" id="PF08545"/>
    </source>
</evidence>
<accession>A0A5J4R8X9</accession>
<feature type="domain" description="Beta-ketoacyl-[acyl-carrier-protein] synthase III C-terminal" evidence="3">
    <location>
        <begin position="256"/>
        <end position="340"/>
    </location>
</feature>
<keyword evidence="1 5" id="KW-0808">Transferase</keyword>
<evidence type="ECO:0000256" key="2">
    <source>
        <dbReference type="ARBA" id="ARBA00023315"/>
    </source>
</evidence>
<dbReference type="PANTHER" id="PTHR34069:SF2">
    <property type="entry name" value="BETA-KETOACYL-[ACYL-CARRIER-PROTEIN] SYNTHASE III"/>
    <property type="match status" value="1"/>
</dbReference>
<dbReference type="GO" id="GO:0006633">
    <property type="term" value="P:fatty acid biosynthetic process"/>
    <property type="evidence" value="ECO:0007669"/>
    <property type="project" value="InterPro"/>
</dbReference>
<dbReference type="GO" id="GO:0044550">
    <property type="term" value="P:secondary metabolite biosynthetic process"/>
    <property type="evidence" value="ECO:0007669"/>
    <property type="project" value="TreeGrafter"/>
</dbReference>
<organism evidence="5">
    <name type="scientific">termite gut metagenome</name>
    <dbReference type="NCBI Taxonomy" id="433724"/>
    <lineage>
        <taxon>unclassified sequences</taxon>
        <taxon>metagenomes</taxon>
        <taxon>organismal metagenomes</taxon>
    </lineage>
</organism>
<dbReference type="EMBL" id="SNRY01001556">
    <property type="protein sequence ID" value="KAA6330055.1"/>
    <property type="molecule type" value="Genomic_DNA"/>
</dbReference>
<protein>
    <submittedName>
        <fullName evidence="5">3-oxoacyl-[acyl-carrier-protein] synthase 3</fullName>
        <ecNumber evidence="5">2.3.1.180</ecNumber>
    </submittedName>
</protein>
<gene>
    <name evidence="5" type="ORF">EZS27_021194</name>
</gene>
<name>A0A5J4R8X9_9ZZZZ</name>
<dbReference type="InterPro" id="IPR013747">
    <property type="entry name" value="ACP_syn_III_C"/>
</dbReference>
<sequence>MPFLECKNVKISGLSSCVPKNVEYVKDYPLFSSSEIEKFTTSTGVLKRHLVSEGITSSDLCYEASESIIKELDWDKNDIDILIFVSQTRDYILPSTSCILQHRLGISTNCYTMDIPYGCSGYIYGLSTITSLMSGGYFKKELLLVGDAVHVHHNFEDKSSYPLFGDAGTATALEFSKGEDGFKFHFGTDESGYNAIIIPDGGYRNKFSTDSLIITDYANEGKRSNADCYLNGMDVFSFGISRAPESVKNLCKYFSLNLDDVDYFVMHQANRFLNEMIRKKLNISEEKIINSLKEYGNTSCASIPLSMHTQIKDILQSDREAKILNCGFGVGLSWGSVYYKTRNIVCPDIIEI</sequence>